<gene>
    <name evidence="3" type="ORF">NP493_1570g00004</name>
</gene>
<evidence type="ECO:0000256" key="1">
    <source>
        <dbReference type="SAM" id="SignalP"/>
    </source>
</evidence>
<protein>
    <recommendedName>
        <fullName evidence="2">Fibrinogen C-terminal domain-containing protein</fullName>
    </recommendedName>
</protein>
<keyword evidence="4" id="KW-1185">Reference proteome</keyword>
<feature type="chain" id="PRO_5042247007" description="Fibrinogen C-terminal domain-containing protein" evidence="1">
    <location>
        <begin position="18"/>
        <end position="328"/>
    </location>
</feature>
<evidence type="ECO:0000259" key="2">
    <source>
        <dbReference type="PROSITE" id="PS51406"/>
    </source>
</evidence>
<dbReference type="Proteomes" id="UP001209878">
    <property type="component" value="Unassembled WGS sequence"/>
</dbReference>
<dbReference type="PANTHER" id="PTHR19143:SF327">
    <property type="entry name" value="FI21813P1-RELATED"/>
    <property type="match status" value="1"/>
</dbReference>
<dbReference type="EMBL" id="JAODUO010001569">
    <property type="protein sequence ID" value="KAK2161631.1"/>
    <property type="molecule type" value="Genomic_DNA"/>
</dbReference>
<dbReference type="PROSITE" id="PS51406">
    <property type="entry name" value="FIBRINOGEN_C_2"/>
    <property type="match status" value="1"/>
</dbReference>
<dbReference type="InterPro" id="IPR002181">
    <property type="entry name" value="Fibrinogen_a/b/g_C_dom"/>
</dbReference>
<dbReference type="InterPro" id="IPR014716">
    <property type="entry name" value="Fibrinogen_a/b/g_C_1"/>
</dbReference>
<accession>A0AAD9JZ81</accession>
<sequence length="328" mass="37148">MYTTIVALVVSLCMTSGQRTDVDPESCTYSFVVQSAQCLRDGNAGVGSEAEVASLRETVASLSARLTDVENEVRNMKTGSSTTKDIRRQTPVVATVDNRAVYVYMGCPRDIYINIVTFVPVSLQPSTVQVVTVNFSDSDKGQRLLLPPSLPPFLVFCTMDKYITIQRRRFPSSLSFNRTWAEYKNGFGSVAGEFWLGLEKLYQITAQPNVRYSLRMELKRFRGEHYYAEYGDFRIADESQKYKIIGKGQKIASNLNRFLLEGQVFATRDQDQKFKCGARYNGFWYYENSSSRPVGCSHLYFSADLASHWEGVSPSTELLEMKIKLRNV</sequence>
<keyword evidence="1" id="KW-0732">Signal</keyword>
<dbReference type="InterPro" id="IPR036056">
    <property type="entry name" value="Fibrinogen-like_C"/>
</dbReference>
<dbReference type="PANTHER" id="PTHR19143">
    <property type="entry name" value="FIBRINOGEN/TENASCIN/ANGIOPOEITIN"/>
    <property type="match status" value="1"/>
</dbReference>
<reference evidence="3" key="1">
    <citation type="journal article" date="2023" name="Mol. Biol. Evol.">
        <title>Third-Generation Sequencing Reveals the Adaptive Role of the Epigenome in Three Deep-Sea Polychaetes.</title>
        <authorList>
            <person name="Perez M."/>
            <person name="Aroh O."/>
            <person name="Sun Y."/>
            <person name="Lan Y."/>
            <person name="Juniper S.K."/>
            <person name="Young C.R."/>
            <person name="Angers B."/>
            <person name="Qian P.Y."/>
        </authorList>
    </citation>
    <scope>NUCLEOTIDE SEQUENCE</scope>
    <source>
        <strain evidence="3">R07B-5</strain>
    </source>
</reference>
<dbReference type="SMART" id="SM00186">
    <property type="entry name" value="FBG"/>
    <property type="match status" value="1"/>
</dbReference>
<dbReference type="InterPro" id="IPR050373">
    <property type="entry name" value="Fibrinogen_C-term_domain"/>
</dbReference>
<dbReference type="Pfam" id="PF00147">
    <property type="entry name" value="Fibrinogen_C"/>
    <property type="match status" value="1"/>
</dbReference>
<feature type="domain" description="Fibrinogen C-terminal" evidence="2">
    <location>
        <begin position="119"/>
        <end position="298"/>
    </location>
</feature>
<evidence type="ECO:0000313" key="4">
    <source>
        <dbReference type="Proteomes" id="UP001209878"/>
    </source>
</evidence>
<evidence type="ECO:0000313" key="3">
    <source>
        <dbReference type="EMBL" id="KAK2161631.1"/>
    </source>
</evidence>
<comment type="caution">
    <text evidence="3">The sequence shown here is derived from an EMBL/GenBank/DDBJ whole genome shotgun (WGS) entry which is preliminary data.</text>
</comment>
<dbReference type="GO" id="GO:0005615">
    <property type="term" value="C:extracellular space"/>
    <property type="evidence" value="ECO:0007669"/>
    <property type="project" value="TreeGrafter"/>
</dbReference>
<dbReference type="Gene3D" id="3.90.215.10">
    <property type="entry name" value="Gamma Fibrinogen, chain A, domain 1"/>
    <property type="match status" value="1"/>
</dbReference>
<feature type="signal peptide" evidence="1">
    <location>
        <begin position="1"/>
        <end position="17"/>
    </location>
</feature>
<name>A0AAD9JZ81_RIDPI</name>
<proteinExistence type="predicted"/>
<dbReference type="AlphaFoldDB" id="A0AAD9JZ81"/>
<dbReference type="SUPFAM" id="SSF56496">
    <property type="entry name" value="Fibrinogen C-terminal domain-like"/>
    <property type="match status" value="1"/>
</dbReference>
<organism evidence="3 4">
    <name type="scientific">Ridgeia piscesae</name>
    <name type="common">Tubeworm</name>
    <dbReference type="NCBI Taxonomy" id="27915"/>
    <lineage>
        <taxon>Eukaryota</taxon>
        <taxon>Metazoa</taxon>
        <taxon>Spiralia</taxon>
        <taxon>Lophotrochozoa</taxon>
        <taxon>Annelida</taxon>
        <taxon>Polychaeta</taxon>
        <taxon>Sedentaria</taxon>
        <taxon>Canalipalpata</taxon>
        <taxon>Sabellida</taxon>
        <taxon>Siboglinidae</taxon>
        <taxon>Ridgeia</taxon>
    </lineage>
</organism>